<proteinExistence type="predicted"/>
<organism evidence="3 4">
    <name type="scientific">Leucosporidium creatinivorum</name>
    <dbReference type="NCBI Taxonomy" id="106004"/>
    <lineage>
        <taxon>Eukaryota</taxon>
        <taxon>Fungi</taxon>
        <taxon>Dikarya</taxon>
        <taxon>Basidiomycota</taxon>
        <taxon>Pucciniomycotina</taxon>
        <taxon>Microbotryomycetes</taxon>
        <taxon>Leucosporidiales</taxon>
        <taxon>Leucosporidium</taxon>
    </lineage>
</organism>
<comment type="caution">
    <text evidence="3">The sequence shown here is derived from an EMBL/GenBank/DDBJ whole genome shotgun (WGS) entry which is preliminary data.</text>
</comment>
<keyword evidence="4" id="KW-1185">Reference proteome</keyword>
<dbReference type="Proteomes" id="UP000193467">
    <property type="component" value="Unassembled WGS sequence"/>
</dbReference>
<feature type="transmembrane region" description="Helical" evidence="2">
    <location>
        <begin position="12"/>
        <end position="34"/>
    </location>
</feature>
<evidence type="ECO:0000256" key="2">
    <source>
        <dbReference type="SAM" id="Phobius"/>
    </source>
</evidence>
<gene>
    <name evidence="3" type="ORF">BCR35DRAFT_275436</name>
</gene>
<sequence>MGFTLPAFDTALIPPLLFFAVPIFLASSRLYYFFKPDPKPDAYNPETGLGRGAPGFLTGSRKVALPLHIAARIKMGEEVTPEEITEALEEQRLKEEEEERKRLLAEERERSGAKTMKIPDSVDEDWLPAGATSVGGGRGGAARRRKK</sequence>
<name>A0A1Y2FZT6_9BASI</name>
<keyword evidence="2" id="KW-0472">Membrane</keyword>
<keyword evidence="2" id="KW-1133">Transmembrane helix</keyword>
<protein>
    <submittedName>
        <fullName evidence="3">Uncharacterized protein</fullName>
    </submittedName>
</protein>
<evidence type="ECO:0000313" key="4">
    <source>
        <dbReference type="Proteomes" id="UP000193467"/>
    </source>
</evidence>
<keyword evidence="2" id="KW-0812">Transmembrane</keyword>
<dbReference type="EMBL" id="MCGR01000005">
    <property type="protein sequence ID" value="ORY89664.1"/>
    <property type="molecule type" value="Genomic_DNA"/>
</dbReference>
<dbReference type="AlphaFoldDB" id="A0A1Y2FZT6"/>
<feature type="compositionally biased region" description="Basic and acidic residues" evidence="1">
    <location>
        <begin position="91"/>
        <end position="112"/>
    </location>
</feature>
<dbReference type="OrthoDB" id="3260758at2759"/>
<evidence type="ECO:0000256" key="1">
    <source>
        <dbReference type="SAM" id="MobiDB-lite"/>
    </source>
</evidence>
<accession>A0A1Y2FZT6</accession>
<reference evidence="3 4" key="1">
    <citation type="submission" date="2016-07" db="EMBL/GenBank/DDBJ databases">
        <title>Pervasive Adenine N6-methylation of Active Genes in Fungi.</title>
        <authorList>
            <consortium name="DOE Joint Genome Institute"/>
            <person name="Mondo S.J."/>
            <person name="Dannebaum R.O."/>
            <person name="Kuo R.C."/>
            <person name="Labutti K."/>
            <person name="Haridas S."/>
            <person name="Kuo A."/>
            <person name="Salamov A."/>
            <person name="Ahrendt S.R."/>
            <person name="Lipzen A."/>
            <person name="Sullivan W."/>
            <person name="Andreopoulos W.B."/>
            <person name="Clum A."/>
            <person name="Lindquist E."/>
            <person name="Daum C."/>
            <person name="Ramamoorthy G.K."/>
            <person name="Gryganskyi A."/>
            <person name="Culley D."/>
            <person name="Magnuson J.K."/>
            <person name="James T.Y."/>
            <person name="O'Malley M.A."/>
            <person name="Stajich J.E."/>
            <person name="Spatafora J.W."/>
            <person name="Visel A."/>
            <person name="Grigoriev I.V."/>
        </authorList>
    </citation>
    <scope>NUCLEOTIDE SEQUENCE [LARGE SCALE GENOMIC DNA]</scope>
    <source>
        <strain evidence="3 4">62-1032</strain>
    </source>
</reference>
<feature type="region of interest" description="Disordered" evidence="1">
    <location>
        <begin position="91"/>
        <end position="147"/>
    </location>
</feature>
<dbReference type="InParanoid" id="A0A1Y2FZT6"/>
<evidence type="ECO:0000313" key="3">
    <source>
        <dbReference type="EMBL" id="ORY89664.1"/>
    </source>
</evidence>